<dbReference type="Proteomes" id="UP000051783">
    <property type="component" value="Unassembled WGS sequence"/>
</dbReference>
<name>A0A0R2MIW8_9LACO</name>
<organism evidence="1 2">
    <name type="scientific">Lactiplantibacillus xiangfangensis</name>
    <dbReference type="NCBI Taxonomy" id="942150"/>
    <lineage>
        <taxon>Bacteria</taxon>
        <taxon>Bacillati</taxon>
        <taxon>Bacillota</taxon>
        <taxon>Bacilli</taxon>
        <taxon>Lactobacillales</taxon>
        <taxon>Lactobacillaceae</taxon>
        <taxon>Lactiplantibacillus</taxon>
    </lineage>
</organism>
<dbReference type="PATRIC" id="fig|942150.3.peg.2571"/>
<gene>
    <name evidence="1" type="ORF">IV64_GL002463</name>
</gene>
<dbReference type="AlphaFoldDB" id="A0A0R2MIW8"/>
<evidence type="ECO:0000313" key="1">
    <source>
        <dbReference type="EMBL" id="KRO10778.1"/>
    </source>
</evidence>
<sequence length="52" mass="5549">MMMVLSIITILGMGLIAATGAHFVNGARAMQAGTVDHHYGKIPANLHQIDFL</sequence>
<accession>A0A0R2MIW8</accession>
<dbReference type="EMBL" id="JQCL01000057">
    <property type="protein sequence ID" value="KRO10778.1"/>
    <property type="molecule type" value="Genomic_DNA"/>
</dbReference>
<comment type="caution">
    <text evidence="1">The sequence shown here is derived from an EMBL/GenBank/DDBJ whole genome shotgun (WGS) entry which is preliminary data.</text>
</comment>
<protein>
    <submittedName>
        <fullName evidence="1">Uncharacterized protein</fullName>
    </submittedName>
</protein>
<evidence type="ECO:0000313" key="2">
    <source>
        <dbReference type="Proteomes" id="UP000051783"/>
    </source>
</evidence>
<proteinExistence type="predicted"/>
<keyword evidence="2" id="KW-1185">Reference proteome</keyword>
<reference evidence="1 2" key="1">
    <citation type="journal article" date="2015" name="Genome Announc.">
        <title>Expanding the biotechnology potential of lactobacilli through comparative genomics of 213 strains and associated genera.</title>
        <authorList>
            <person name="Sun Z."/>
            <person name="Harris H.M."/>
            <person name="McCann A."/>
            <person name="Guo C."/>
            <person name="Argimon S."/>
            <person name="Zhang W."/>
            <person name="Yang X."/>
            <person name="Jeffery I.B."/>
            <person name="Cooney J.C."/>
            <person name="Kagawa T.F."/>
            <person name="Liu W."/>
            <person name="Song Y."/>
            <person name="Salvetti E."/>
            <person name="Wrobel A."/>
            <person name="Rasinkangas P."/>
            <person name="Parkhill J."/>
            <person name="Rea M.C."/>
            <person name="O'Sullivan O."/>
            <person name="Ritari J."/>
            <person name="Douillard F.P."/>
            <person name="Paul Ross R."/>
            <person name="Yang R."/>
            <person name="Briner A.E."/>
            <person name="Felis G.E."/>
            <person name="de Vos W.M."/>
            <person name="Barrangou R."/>
            <person name="Klaenhammer T.R."/>
            <person name="Caufield P.W."/>
            <person name="Cui Y."/>
            <person name="Zhang H."/>
            <person name="O'Toole P.W."/>
        </authorList>
    </citation>
    <scope>NUCLEOTIDE SEQUENCE [LARGE SCALE GENOMIC DNA]</scope>
    <source>
        <strain evidence="1 2">LMG 26013</strain>
    </source>
</reference>